<organism evidence="2 3">
    <name type="scientific">Lichtheimia corymbifera JMRC:FSU:9682</name>
    <dbReference type="NCBI Taxonomy" id="1263082"/>
    <lineage>
        <taxon>Eukaryota</taxon>
        <taxon>Fungi</taxon>
        <taxon>Fungi incertae sedis</taxon>
        <taxon>Mucoromycota</taxon>
        <taxon>Mucoromycotina</taxon>
        <taxon>Mucoromycetes</taxon>
        <taxon>Mucorales</taxon>
        <taxon>Lichtheimiaceae</taxon>
        <taxon>Lichtheimia</taxon>
    </lineage>
</organism>
<evidence type="ECO:0000313" key="3">
    <source>
        <dbReference type="Proteomes" id="UP000027586"/>
    </source>
</evidence>
<dbReference type="EMBL" id="CBTN010000016">
    <property type="protein sequence ID" value="CDH53097.1"/>
    <property type="molecule type" value="Genomic_DNA"/>
</dbReference>
<gene>
    <name evidence="2" type="ORF">LCOR_04498.1</name>
</gene>
<comment type="caution">
    <text evidence="2">The sequence shown here is derived from an EMBL/GenBank/DDBJ whole genome shotgun (WGS) entry which is preliminary data.</text>
</comment>
<evidence type="ECO:0000313" key="2">
    <source>
        <dbReference type="EMBL" id="CDH53097.1"/>
    </source>
</evidence>
<dbReference type="OrthoDB" id="2310186at2759"/>
<accession>A0A068RU23</accession>
<dbReference type="Proteomes" id="UP000027586">
    <property type="component" value="Unassembled WGS sequence"/>
</dbReference>
<proteinExistence type="predicted"/>
<protein>
    <submittedName>
        <fullName evidence="2">Uncharacterized protein</fullName>
    </submittedName>
</protein>
<dbReference type="AlphaFoldDB" id="A0A068RU23"/>
<feature type="region of interest" description="Disordered" evidence="1">
    <location>
        <begin position="25"/>
        <end position="49"/>
    </location>
</feature>
<name>A0A068RU23_9FUNG</name>
<reference evidence="2" key="1">
    <citation type="submission" date="2013-08" db="EMBL/GenBank/DDBJ databases">
        <title>Gene expansion shapes genome architecture in the human pathogen Lichtheimia corymbifera: an evolutionary genomics analysis in the ancient terrestrial Mucorales (Mucoromycotina).</title>
        <authorList>
            <person name="Schwartze V.U."/>
            <person name="Winter S."/>
            <person name="Shelest E."/>
            <person name="Marcet-Houben M."/>
            <person name="Horn F."/>
            <person name="Wehner S."/>
            <person name="Hoffmann K."/>
            <person name="Riege K."/>
            <person name="Sammeth M."/>
            <person name="Nowrousian M."/>
            <person name="Valiante V."/>
            <person name="Linde J."/>
            <person name="Jacobsen I.D."/>
            <person name="Marz M."/>
            <person name="Brakhage A.A."/>
            <person name="Gabaldon T."/>
            <person name="Bocker S."/>
            <person name="Voigt K."/>
        </authorList>
    </citation>
    <scope>NUCLEOTIDE SEQUENCE [LARGE SCALE GENOMIC DNA]</scope>
    <source>
        <strain evidence="2">FSU 9682</strain>
    </source>
</reference>
<evidence type="ECO:0000256" key="1">
    <source>
        <dbReference type="SAM" id="MobiDB-lite"/>
    </source>
</evidence>
<dbReference type="VEuPathDB" id="FungiDB:LCOR_04498.1"/>
<sequence length="76" mass="8583">MPRLVVKWGVPLALVTGAVFYYNSSKHKSDHSQPLKFEPSGQPDHDSEKLEHIREDWKERNQGIGLRDVNRSGGGV</sequence>
<keyword evidence="3" id="KW-1185">Reference proteome</keyword>